<organism evidence="2 3">
    <name type="scientific">Nezara viridula</name>
    <name type="common">Southern green stink bug</name>
    <name type="synonym">Cimex viridulus</name>
    <dbReference type="NCBI Taxonomy" id="85310"/>
    <lineage>
        <taxon>Eukaryota</taxon>
        <taxon>Metazoa</taxon>
        <taxon>Ecdysozoa</taxon>
        <taxon>Arthropoda</taxon>
        <taxon>Hexapoda</taxon>
        <taxon>Insecta</taxon>
        <taxon>Pterygota</taxon>
        <taxon>Neoptera</taxon>
        <taxon>Paraneoptera</taxon>
        <taxon>Hemiptera</taxon>
        <taxon>Heteroptera</taxon>
        <taxon>Panheteroptera</taxon>
        <taxon>Pentatomomorpha</taxon>
        <taxon>Pentatomoidea</taxon>
        <taxon>Pentatomidae</taxon>
        <taxon>Pentatominae</taxon>
        <taxon>Nezara</taxon>
    </lineage>
</organism>
<gene>
    <name evidence="2" type="ORF">NEZAVI_LOCUS15053</name>
</gene>
<feature type="region of interest" description="Disordered" evidence="1">
    <location>
        <begin position="1"/>
        <end position="25"/>
    </location>
</feature>
<evidence type="ECO:0000313" key="3">
    <source>
        <dbReference type="Proteomes" id="UP001152798"/>
    </source>
</evidence>
<reference evidence="2" key="1">
    <citation type="submission" date="2022-01" db="EMBL/GenBank/DDBJ databases">
        <authorList>
            <person name="King R."/>
        </authorList>
    </citation>
    <scope>NUCLEOTIDE SEQUENCE</scope>
</reference>
<dbReference type="EMBL" id="OV725083">
    <property type="protein sequence ID" value="CAH1407302.1"/>
    <property type="molecule type" value="Genomic_DNA"/>
</dbReference>
<dbReference type="Proteomes" id="UP001152798">
    <property type="component" value="Chromosome 7"/>
</dbReference>
<dbReference type="AlphaFoldDB" id="A0A9P0HT92"/>
<proteinExistence type="predicted"/>
<evidence type="ECO:0000313" key="2">
    <source>
        <dbReference type="EMBL" id="CAH1407302.1"/>
    </source>
</evidence>
<sequence length="109" mass="11985">MTSPGIASGPFDAARNVGTAMPQNLSKEYFHKSRRCGENRAWRRAFLGENGSLQSVHPGKYRTASHRPTWNMRYADHNSKYPGPEIQLAPGSPPDSGSMAENDIQGGIR</sequence>
<evidence type="ECO:0000256" key="1">
    <source>
        <dbReference type="SAM" id="MobiDB-lite"/>
    </source>
</evidence>
<keyword evidence="3" id="KW-1185">Reference proteome</keyword>
<feature type="region of interest" description="Disordered" evidence="1">
    <location>
        <begin position="73"/>
        <end position="109"/>
    </location>
</feature>
<accession>A0A9P0HT92</accession>
<protein>
    <submittedName>
        <fullName evidence="2">Uncharacterized protein</fullName>
    </submittedName>
</protein>
<name>A0A9P0HT92_NEZVI</name>